<dbReference type="OrthoDB" id="9773828at2"/>
<dbReference type="Gene3D" id="3.20.20.100">
    <property type="entry name" value="NADP-dependent oxidoreductase domain"/>
    <property type="match status" value="1"/>
</dbReference>
<dbReference type="GO" id="GO:0005829">
    <property type="term" value="C:cytosol"/>
    <property type="evidence" value="ECO:0007669"/>
    <property type="project" value="TreeGrafter"/>
</dbReference>
<protein>
    <submittedName>
        <fullName evidence="3">Aldo/keto reductase</fullName>
    </submittedName>
</protein>
<reference evidence="3 4" key="1">
    <citation type="journal article" date="2017" name="Int. J. Syst. Evol. Microbiol.">
        <title>Arachidicoccus ginsenosidivorans sp. nov., with ginsenoside-converting activity isolated from ginseng cultivating soil.</title>
        <authorList>
            <person name="Siddiqi M.Z."/>
            <person name="Aslam Z."/>
            <person name="Im W.T."/>
        </authorList>
    </citation>
    <scope>NUCLEOTIDE SEQUENCE [LARGE SCALE GENOMIC DNA]</scope>
    <source>
        <strain evidence="3 4">Gsoil 809</strain>
    </source>
</reference>
<dbReference type="Proteomes" id="UP000321291">
    <property type="component" value="Chromosome"/>
</dbReference>
<feature type="region of interest" description="Disordered" evidence="1">
    <location>
        <begin position="72"/>
        <end position="92"/>
    </location>
</feature>
<dbReference type="GO" id="GO:0016491">
    <property type="term" value="F:oxidoreductase activity"/>
    <property type="evidence" value="ECO:0007669"/>
    <property type="project" value="InterPro"/>
</dbReference>
<proteinExistence type="predicted"/>
<accession>A0A5B8VSU0</accession>
<dbReference type="PANTHER" id="PTHR42686:SF1">
    <property type="entry name" value="GH17980P-RELATED"/>
    <property type="match status" value="1"/>
</dbReference>
<dbReference type="SUPFAM" id="SSF51430">
    <property type="entry name" value="NAD(P)-linked oxidoreductase"/>
    <property type="match status" value="1"/>
</dbReference>
<dbReference type="Pfam" id="PF00248">
    <property type="entry name" value="Aldo_ket_red"/>
    <property type="match status" value="1"/>
</dbReference>
<dbReference type="InterPro" id="IPR036812">
    <property type="entry name" value="NAD(P)_OxRdtase_dom_sf"/>
</dbReference>
<dbReference type="InterPro" id="IPR023210">
    <property type="entry name" value="NADP_OxRdtase_dom"/>
</dbReference>
<dbReference type="RefSeq" id="WP_146786975.1">
    <property type="nucleotide sequence ID" value="NZ_CP042434.1"/>
</dbReference>
<dbReference type="EMBL" id="CP042434">
    <property type="protein sequence ID" value="QEC73826.1"/>
    <property type="molecule type" value="Genomic_DNA"/>
</dbReference>
<sequence>MDEQYGSDKTLERYILGTAGLGGVWRPVDPRESVKAIIYALQSGITQIDTAPAYGDAESFVGEAIREWKAETKTKRKREGEAEGEGESKRFRPQLSTKVGRLKGYASDRGNYDYSHGRMEKSLENSLSTLGVNCIDTLFLHEPAAIPSGEIQQAVKAMVRFKEQGYAKKVGLGGNYPPAFKGFIEDGIFDTVMEYNRLNGCHLDALETSLLLCVKQGVDFWAASPLHMGLLGSQFAKFVAQKPDWLPSKDIATACRVKLLADKWGFSLPELAFQFIKKIPQPFKIVIGASNQTELDNTLGYIKAPPLKEPLYRQMFGALQNKY</sequence>
<dbReference type="PANTHER" id="PTHR42686">
    <property type="entry name" value="GH17980P-RELATED"/>
    <property type="match status" value="1"/>
</dbReference>
<dbReference type="InterPro" id="IPR020471">
    <property type="entry name" value="AKR"/>
</dbReference>
<organism evidence="3 4">
    <name type="scientific">Arachidicoccus ginsenosidivorans</name>
    <dbReference type="NCBI Taxonomy" id="496057"/>
    <lineage>
        <taxon>Bacteria</taxon>
        <taxon>Pseudomonadati</taxon>
        <taxon>Bacteroidota</taxon>
        <taxon>Chitinophagia</taxon>
        <taxon>Chitinophagales</taxon>
        <taxon>Chitinophagaceae</taxon>
        <taxon>Arachidicoccus</taxon>
    </lineage>
</organism>
<dbReference type="CDD" id="cd19090">
    <property type="entry name" value="AKR_AKR15A-like"/>
    <property type="match status" value="1"/>
</dbReference>
<gene>
    <name evidence="3" type="ORF">FSB73_21325</name>
</gene>
<feature type="domain" description="NADP-dependent oxidoreductase" evidence="2">
    <location>
        <begin position="15"/>
        <end position="309"/>
    </location>
</feature>
<feature type="compositionally biased region" description="Basic and acidic residues" evidence="1">
    <location>
        <begin position="72"/>
        <end position="90"/>
    </location>
</feature>
<evidence type="ECO:0000313" key="4">
    <source>
        <dbReference type="Proteomes" id="UP000321291"/>
    </source>
</evidence>
<keyword evidence="4" id="KW-1185">Reference proteome</keyword>
<evidence type="ECO:0000256" key="1">
    <source>
        <dbReference type="SAM" id="MobiDB-lite"/>
    </source>
</evidence>
<evidence type="ECO:0000259" key="2">
    <source>
        <dbReference type="Pfam" id="PF00248"/>
    </source>
</evidence>
<dbReference type="AlphaFoldDB" id="A0A5B8VSU0"/>
<name>A0A5B8VSU0_9BACT</name>
<evidence type="ECO:0000313" key="3">
    <source>
        <dbReference type="EMBL" id="QEC73826.1"/>
    </source>
</evidence>
<dbReference type="KEGG" id="agi:FSB73_21325"/>